<dbReference type="Proteomes" id="UP000309128">
    <property type="component" value="Unassembled WGS sequence"/>
</dbReference>
<keyword evidence="1" id="KW-0472">Membrane</keyword>
<feature type="transmembrane region" description="Helical" evidence="1">
    <location>
        <begin position="12"/>
        <end position="38"/>
    </location>
</feature>
<reference evidence="2 3" key="1">
    <citation type="submission" date="2019-05" db="EMBL/GenBank/DDBJ databases">
        <title>Draft genome sequence of Nonomuraea turkmeniaca DSM 43926.</title>
        <authorList>
            <person name="Saricaoglu S."/>
            <person name="Isik K."/>
        </authorList>
    </citation>
    <scope>NUCLEOTIDE SEQUENCE [LARGE SCALE GENOMIC DNA]</scope>
    <source>
        <strain evidence="2 3">DSM 43926</strain>
    </source>
</reference>
<evidence type="ECO:0000313" key="3">
    <source>
        <dbReference type="Proteomes" id="UP000309128"/>
    </source>
</evidence>
<comment type="caution">
    <text evidence="2">The sequence shown here is derived from an EMBL/GenBank/DDBJ whole genome shotgun (WGS) entry which is preliminary data.</text>
</comment>
<dbReference type="EMBL" id="VCKY01000149">
    <property type="protein sequence ID" value="TMR11740.1"/>
    <property type="molecule type" value="Genomic_DNA"/>
</dbReference>
<name>A0A5S4F622_9ACTN</name>
<proteinExistence type="predicted"/>
<gene>
    <name evidence="2" type="ORF">ETD86_34800</name>
</gene>
<keyword evidence="3" id="KW-1185">Reference proteome</keyword>
<protein>
    <submittedName>
        <fullName evidence="2">Uncharacterized protein</fullName>
    </submittedName>
</protein>
<evidence type="ECO:0000256" key="1">
    <source>
        <dbReference type="SAM" id="Phobius"/>
    </source>
</evidence>
<dbReference type="RefSeq" id="WP_138670890.1">
    <property type="nucleotide sequence ID" value="NZ_VCKY01000149.1"/>
</dbReference>
<keyword evidence="1" id="KW-1133">Transmembrane helix</keyword>
<evidence type="ECO:0000313" key="2">
    <source>
        <dbReference type="EMBL" id="TMR11740.1"/>
    </source>
</evidence>
<accession>A0A5S4F622</accession>
<keyword evidence="1" id="KW-0812">Transmembrane</keyword>
<dbReference type="AlphaFoldDB" id="A0A5S4F622"/>
<sequence>MKLLLLEVAFVLVFLAGVALVFVPAALIIGGLLGVVAVERVSVRRPLAPVSELRGRRSAA</sequence>
<organism evidence="2 3">
    <name type="scientific">Nonomuraea turkmeniaca</name>
    <dbReference type="NCBI Taxonomy" id="103838"/>
    <lineage>
        <taxon>Bacteria</taxon>
        <taxon>Bacillati</taxon>
        <taxon>Actinomycetota</taxon>
        <taxon>Actinomycetes</taxon>
        <taxon>Streptosporangiales</taxon>
        <taxon>Streptosporangiaceae</taxon>
        <taxon>Nonomuraea</taxon>
    </lineage>
</organism>